<organism evidence="1">
    <name type="scientific">Rhizophora mucronata</name>
    <name type="common">Asiatic mangrove</name>
    <dbReference type="NCBI Taxonomy" id="61149"/>
    <lineage>
        <taxon>Eukaryota</taxon>
        <taxon>Viridiplantae</taxon>
        <taxon>Streptophyta</taxon>
        <taxon>Embryophyta</taxon>
        <taxon>Tracheophyta</taxon>
        <taxon>Spermatophyta</taxon>
        <taxon>Magnoliopsida</taxon>
        <taxon>eudicotyledons</taxon>
        <taxon>Gunneridae</taxon>
        <taxon>Pentapetalae</taxon>
        <taxon>rosids</taxon>
        <taxon>fabids</taxon>
        <taxon>Malpighiales</taxon>
        <taxon>Rhizophoraceae</taxon>
        <taxon>Rhizophora</taxon>
    </lineage>
</organism>
<dbReference type="EMBL" id="GGEC01056288">
    <property type="protein sequence ID" value="MBX36772.1"/>
    <property type="molecule type" value="Transcribed_RNA"/>
</dbReference>
<protein>
    <submittedName>
        <fullName evidence="1">Uncharacterized protein</fullName>
    </submittedName>
</protein>
<sequence>MVYIQPQLFGNIHSLKFLNLPVSHGYMCMPKHREAHMLVQTEQL</sequence>
<proteinExistence type="predicted"/>
<evidence type="ECO:0000313" key="1">
    <source>
        <dbReference type="EMBL" id="MBX36772.1"/>
    </source>
</evidence>
<reference evidence="1" key="1">
    <citation type="submission" date="2018-02" db="EMBL/GenBank/DDBJ databases">
        <title>Rhizophora mucronata_Transcriptome.</title>
        <authorList>
            <person name="Meera S.P."/>
            <person name="Sreeshan A."/>
            <person name="Augustine A."/>
        </authorList>
    </citation>
    <scope>NUCLEOTIDE SEQUENCE</scope>
    <source>
        <tissue evidence="1">Leaf</tissue>
    </source>
</reference>
<dbReference type="AlphaFoldDB" id="A0A2P2N2Q8"/>
<accession>A0A2P2N2Q8</accession>
<name>A0A2P2N2Q8_RHIMU</name>